<dbReference type="SMART" id="SM00671">
    <property type="entry name" value="SEL1"/>
    <property type="match status" value="3"/>
</dbReference>
<accession>A0A2U2AKU5</accession>
<reference evidence="3 4" key="2">
    <citation type="submission" date="2018-05" db="EMBL/GenBank/DDBJ databases">
        <title>Ignatzschineria dubaiensis sp. nov., isolated from necrotic foot tissues of dromedaries (Camelus dromedarius) and associated maggots in Dubai, United Arab Emirates.</title>
        <authorList>
            <person name="Tsang C.C."/>
            <person name="Tang J.Y.M."/>
            <person name="Fong J.Y.H."/>
            <person name="Kinne J."/>
            <person name="Lee H.H."/>
            <person name="Joseph M."/>
            <person name="Jose S."/>
            <person name="Schuster R.K."/>
            <person name="Tang Y."/>
            <person name="Sivakumar S."/>
            <person name="Chen J.H.K."/>
            <person name="Teng J.L.L."/>
            <person name="Lau S.K.P."/>
            <person name="Wernery U."/>
            <person name="Woo P.C.Y."/>
        </authorList>
    </citation>
    <scope>NUCLEOTIDE SEQUENCE [LARGE SCALE GENOMIC DNA]</scope>
    <source>
        <strain evidence="3">UAE-HKU57</strain>
        <strain evidence="4">UAE-HKU58</strain>
    </source>
</reference>
<sequence length="232" mass="25817">MNRVILAVLVVILGLNIFMVVEQQKKSAESFLMPEVEVIEVIDSSHCVDLNEQETLRCLEKVIAQGNYTGNDLFILGQLYFHGIGQSADKAKGIQEIEKSAINFNELGAIDFLGDYAAEEGDRISAQYWYARAIANGYLPAQLKLANIYRYQPQSEREFEVALNLYQDAANRGSLDALYELALVYATGTGVEADLEGSQLALKKGCDEGHQKSCDLLGQIENLLNEEKKEEE</sequence>
<gene>
    <name evidence="1" type="ORF">DC077_09435</name>
    <name evidence="2" type="ORF">DC078_08655</name>
</gene>
<dbReference type="RefSeq" id="WP_109202143.1">
    <property type="nucleotide sequence ID" value="NZ_QEWS01000010.1"/>
</dbReference>
<dbReference type="OrthoDB" id="6429934at2"/>
<dbReference type="InterPro" id="IPR006597">
    <property type="entry name" value="Sel1-like"/>
</dbReference>
<dbReference type="EMBL" id="QEWW01000009">
    <property type="protein sequence ID" value="PWD83718.1"/>
    <property type="molecule type" value="Genomic_DNA"/>
</dbReference>
<dbReference type="Proteomes" id="UP000245059">
    <property type="component" value="Unassembled WGS sequence"/>
</dbReference>
<comment type="caution">
    <text evidence="1">The sequence shown here is derived from an EMBL/GenBank/DDBJ whole genome shotgun (WGS) entry which is preliminary data.</text>
</comment>
<evidence type="ECO:0000313" key="3">
    <source>
        <dbReference type="Proteomes" id="UP000245059"/>
    </source>
</evidence>
<dbReference type="InterPro" id="IPR011990">
    <property type="entry name" value="TPR-like_helical_dom_sf"/>
</dbReference>
<protein>
    <recommendedName>
        <fullName evidence="5">Sel1 repeat family protein</fullName>
    </recommendedName>
</protein>
<proteinExistence type="predicted"/>
<dbReference type="EMBL" id="QEWV01000009">
    <property type="protein sequence ID" value="PWD90603.1"/>
    <property type="molecule type" value="Genomic_DNA"/>
</dbReference>
<organism evidence="1 3">
    <name type="scientific">Ignatzschineria cameli</name>
    <dbReference type="NCBI Taxonomy" id="2182793"/>
    <lineage>
        <taxon>Bacteria</taxon>
        <taxon>Pseudomonadati</taxon>
        <taxon>Pseudomonadota</taxon>
        <taxon>Gammaproteobacteria</taxon>
        <taxon>Cardiobacteriales</taxon>
        <taxon>Ignatzschineriaceae</taxon>
        <taxon>Ignatzschineria</taxon>
    </lineage>
</organism>
<dbReference type="AlphaFoldDB" id="A0A2U2AKU5"/>
<evidence type="ECO:0008006" key="5">
    <source>
        <dbReference type="Google" id="ProtNLM"/>
    </source>
</evidence>
<evidence type="ECO:0000313" key="4">
    <source>
        <dbReference type="Proteomes" id="UP000245217"/>
    </source>
</evidence>
<reference evidence="1" key="1">
    <citation type="journal article" date="2018" name="Genome Announc.">
        <title>Ignatzschineria cameli sp. nov., isolated from necrotic foot tissue of dromedaries (Camelus dromedarius) and associated maggots (Wohlfahrtia species) in Dubai.</title>
        <authorList>
            <person name="Tsang C.C."/>
            <person name="Tang J.Y."/>
            <person name="Fong J.Y."/>
            <person name="Kinne J."/>
            <person name="Lee H.H."/>
            <person name="Joseph M."/>
            <person name="Jose S."/>
            <person name="Schuster R.K."/>
            <person name="Tang Y."/>
            <person name="Sivakumar S."/>
            <person name="Chen J.H."/>
            <person name="Teng J.L."/>
            <person name="Lau S.K."/>
            <person name="Wernery U."/>
            <person name="Woo P.C."/>
        </authorList>
    </citation>
    <scope>NUCLEOTIDE SEQUENCE</scope>
    <source>
        <strain evidence="1">UAE-HKU57</strain>
        <strain evidence="2">UAE-HKU58</strain>
    </source>
</reference>
<dbReference type="PANTHER" id="PTHR11102:SF160">
    <property type="entry name" value="ERAD-ASSOCIATED E3 UBIQUITIN-PROTEIN LIGASE COMPONENT HRD3"/>
    <property type="match status" value="1"/>
</dbReference>
<dbReference type="InterPro" id="IPR050767">
    <property type="entry name" value="Sel1_AlgK"/>
</dbReference>
<dbReference type="Pfam" id="PF08238">
    <property type="entry name" value="Sel1"/>
    <property type="match status" value="4"/>
</dbReference>
<evidence type="ECO:0000313" key="2">
    <source>
        <dbReference type="EMBL" id="PWD90603.1"/>
    </source>
</evidence>
<dbReference type="SUPFAM" id="SSF81901">
    <property type="entry name" value="HCP-like"/>
    <property type="match status" value="1"/>
</dbReference>
<evidence type="ECO:0000313" key="1">
    <source>
        <dbReference type="EMBL" id="PWD83718.1"/>
    </source>
</evidence>
<dbReference type="Proteomes" id="UP000245217">
    <property type="component" value="Unassembled WGS sequence"/>
</dbReference>
<keyword evidence="4" id="KW-1185">Reference proteome</keyword>
<dbReference type="PANTHER" id="PTHR11102">
    <property type="entry name" value="SEL-1-LIKE PROTEIN"/>
    <property type="match status" value="1"/>
</dbReference>
<name>A0A2U2AKU5_9GAMM</name>
<dbReference type="Gene3D" id="1.25.40.10">
    <property type="entry name" value="Tetratricopeptide repeat domain"/>
    <property type="match status" value="1"/>
</dbReference>